<keyword evidence="2" id="KW-1185">Reference proteome</keyword>
<gene>
    <name evidence="1" type="ORF">LHA_1463</name>
</gene>
<dbReference type="STRING" id="449.LHA_1463"/>
<proteinExistence type="predicted"/>
<organism evidence="1 2">
    <name type="scientific">Legionella hackeliae</name>
    <dbReference type="NCBI Taxonomy" id="449"/>
    <lineage>
        <taxon>Bacteria</taxon>
        <taxon>Pseudomonadati</taxon>
        <taxon>Pseudomonadota</taxon>
        <taxon>Gammaproteobacteria</taxon>
        <taxon>Legionellales</taxon>
        <taxon>Legionellaceae</taxon>
        <taxon>Legionella</taxon>
    </lineage>
</organism>
<evidence type="ECO:0000313" key="1">
    <source>
        <dbReference type="EMBL" id="CEK10506.1"/>
    </source>
</evidence>
<dbReference type="EMBL" id="LN681225">
    <property type="protein sequence ID" value="CEK10506.1"/>
    <property type="molecule type" value="Genomic_DNA"/>
</dbReference>
<dbReference type="KEGG" id="lha:LHA_1463"/>
<evidence type="ECO:0000313" key="2">
    <source>
        <dbReference type="Proteomes" id="UP000032803"/>
    </source>
</evidence>
<dbReference type="HOGENOM" id="CLU_1347508_0_0_6"/>
<sequence length="203" mass="23147">MPPFFQSKTKISEESIEKLVTDSIKYFKNQHSTINLISRKKWAFQRQLSLCDNIFEKEAILRCYALFAKTLINCVRVPQDMPILVRNYYYSSDYCHIGGDETYYSYTLFDDVNTMLLKASFTAFVFSFIALPFSVPLSLIVLGTSLSILLPTAFYALVETVPHQAIVKQEEDELFKQVHLSLSSEKPIASIEVIAQTTPQVCG</sequence>
<name>A0A0A8USL8_LEGHA</name>
<dbReference type="PATRIC" id="fig|449.7.peg.679"/>
<dbReference type="OrthoDB" id="5653018at2"/>
<accession>A0A0A8USL8</accession>
<dbReference type="Proteomes" id="UP000032803">
    <property type="component" value="Chromosome I"/>
</dbReference>
<reference evidence="2" key="1">
    <citation type="submission" date="2014-09" db="EMBL/GenBank/DDBJ databases">
        <authorList>
            <person name="Gomez-Valero L."/>
        </authorList>
    </citation>
    <scope>NUCLEOTIDE SEQUENCE [LARGE SCALE GENOMIC DNA]</scope>
    <source>
        <strain evidence="2">ATCC35250</strain>
    </source>
</reference>
<dbReference type="AlphaFoldDB" id="A0A0A8USL8"/>
<protein>
    <submittedName>
        <fullName evidence="1">Uncharacterized protein</fullName>
    </submittedName>
</protein>
<dbReference type="RefSeq" id="WP_045105872.1">
    <property type="nucleotide sequence ID" value="NZ_LN681225.1"/>
</dbReference>